<keyword evidence="9" id="KW-0816">Tricarboxylic acid cycle</keyword>
<evidence type="ECO:0000256" key="7">
    <source>
        <dbReference type="ARBA" id="ARBA00022475"/>
    </source>
</evidence>
<evidence type="ECO:0000256" key="18">
    <source>
        <dbReference type="PIRSR" id="PIRSR000178-1"/>
    </source>
</evidence>
<keyword evidence="10 18" id="KW-0349">Heme</keyword>
<keyword evidence="14 19" id="KW-1133">Transmembrane helix</keyword>
<protein>
    <recommendedName>
        <fullName evidence="5">Succinate dehydrogenase cytochrome b556 subunit</fullName>
    </recommendedName>
</protein>
<evidence type="ECO:0000313" key="20">
    <source>
        <dbReference type="EMBL" id="SDJ12528.1"/>
    </source>
</evidence>
<dbReference type="GO" id="GO:0005886">
    <property type="term" value="C:plasma membrane"/>
    <property type="evidence" value="ECO:0007669"/>
    <property type="project" value="UniProtKB-SubCell"/>
</dbReference>
<dbReference type="RefSeq" id="WP_090364584.1">
    <property type="nucleotide sequence ID" value="NZ_FNEM01000005.1"/>
</dbReference>
<proteinExistence type="inferred from homology"/>
<dbReference type="GO" id="GO:0046872">
    <property type="term" value="F:metal ion binding"/>
    <property type="evidence" value="ECO:0007669"/>
    <property type="project" value="UniProtKB-KW"/>
</dbReference>
<evidence type="ECO:0000256" key="6">
    <source>
        <dbReference type="ARBA" id="ARBA00022448"/>
    </source>
</evidence>
<dbReference type="InterPro" id="IPR014314">
    <property type="entry name" value="Succ_DH_cytb556"/>
</dbReference>
<dbReference type="AlphaFoldDB" id="A0A1G8R6H2"/>
<evidence type="ECO:0000256" key="1">
    <source>
        <dbReference type="ARBA" id="ARBA00004050"/>
    </source>
</evidence>
<accession>A0A1G8R6H2</accession>
<evidence type="ECO:0000256" key="3">
    <source>
        <dbReference type="ARBA" id="ARBA00005163"/>
    </source>
</evidence>
<evidence type="ECO:0000256" key="8">
    <source>
        <dbReference type="ARBA" id="ARBA00022519"/>
    </source>
</evidence>
<feature type="transmembrane region" description="Helical" evidence="19">
    <location>
        <begin position="21"/>
        <end position="44"/>
    </location>
</feature>
<organism evidence="20 21">
    <name type="scientific">Ferrimonas sediminum</name>
    <dbReference type="NCBI Taxonomy" id="718193"/>
    <lineage>
        <taxon>Bacteria</taxon>
        <taxon>Pseudomonadati</taxon>
        <taxon>Pseudomonadota</taxon>
        <taxon>Gammaproteobacteria</taxon>
        <taxon>Alteromonadales</taxon>
        <taxon>Ferrimonadaceae</taxon>
        <taxon>Ferrimonas</taxon>
    </lineage>
</organism>
<dbReference type="InterPro" id="IPR000701">
    <property type="entry name" value="SuccDH_FuR_B_TM-su"/>
</dbReference>
<feature type="transmembrane region" description="Helical" evidence="19">
    <location>
        <begin position="64"/>
        <end position="82"/>
    </location>
</feature>
<comment type="cofactor">
    <cofactor evidence="18">
        <name>heme</name>
        <dbReference type="ChEBI" id="CHEBI:30413"/>
    </cofactor>
    <text evidence="18">The heme is bound between the two transmembrane subunits.</text>
</comment>
<evidence type="ECO:0000256" key="19">
    <source>
        <dbReference type="SAM" id="Phobius"/>
    </source>
</evidence>
<keyword evidence="12 18" id="KW-0479">Metal-binding</keyword>
<evidence type="ECO:0000256" key="4">
    <source>
        <dbReference type="ARBA" id="ARBA00007244"/>
    </source>
</evidence>
<dbReference type="GO" id="GO:0006099">
    <property type="term" value="P:tricarboxylic acid cycle"/>
    <property type="evidence" value="ECO:0007669"/>
    <property type="project" value="UniProtKB-KW"/>
</dbReference>
<dbReference type="NCBIfam" id="TIGR02970">
    <property type="entry name" value="succ_dehyd_cytB"/>
    <property type="match status" value="1"/>
</dbReference>
<dbReference type="CDD" id="cd03499">
    <property type="entry name" value="SQR_TypeC_SdhC"/>
    <property type="match status" value="1"/>
</dbReference>
<comment type="function">
    <text evidence="1">Membrane-anchoring subunit of succinate dehydrogenase (SDH).</text>
</comment>
<keyword evidence="11 19" id="KW-0812">Transmembrane</keyword>
<evidence type="ECO:0000256" key="9">
    <source>
        <dbReference type="ARBA" id="ARBA00022532"/>
    </source>
</evidence>
<dbReference type="OrthoDB" id="9799441at2"/>
<feature type="binding site" description="axial binding residue" evidence="18">
    <location>
        <position position="80"/>
    </location>
    <ligand>
        <name>heme</name>
        <dbReference type="ChEBI" id="CHEBI:30413"/>
        <note>ligand shared with second transmembrane subunit</note>
    </ligand>
    <ligandPart>
        <name>Fe</name>
        <dbReference type="ChEBI" id="CHEBI:18248"/>
    </ligandPart>
</feature>
<keyword evidence="13" id="KW-0249">Electron transport</keyword>
<evidence type="ECO:0000256" key="15">
    <source>
        <dbReference type="ARBA" id="ARBA00023004"/>
    </source>
</evidence>
<evidence type="ECO:0000256" key="10">
    <source>
        <dbReference type="ARBA" id="ARBA00022617"/>
    </source>
</evidence>
<keyword evidence="7" id="KW-1003">Cell membrane</keyword>
<dbReference type="Gene3D" id="1.20.1300.10">
    <property type="entry name" value="Fumarate reductase/succinate dehydrogenase, transmembrane subunit"/>
    <property type="match status" value="1"/>
</dbReference>
<evidence type="ECO:0000256" key="14">
    <source>
        <dbReference type="ARBA" id="ARBA00022989"/>
    </source>
</evidence>
<dbReference type="GO" id="GO:0009055">
    <property type="term" value="F:electron transfer activity"/>
    <property type="evidence" value="ECO:0007669"/>
    <property type="project" value="InterPro"/>
</dbReference>
<dbReference type="PANTHER" id="PTHR10978">
    <property type="entry name" value="SUCCINATE DEHYDROGENASE CYTOCHROME B560 SUBUNIT"/>
    <property type="match status" value="1"/>
</dbReference>
<keyword evidence="16 19" id="KW-0472">Membrane</keyword>
<name>A0A1G8R6H2_9GAMM</name>
<feature type="transmembrane region" description="Helical" evidence="19">
    <location>
        <begin position="103"/>
        <end position="123"/>
    </location>
</feature>
<comment type="subunit">
    <text evidence="17">Part of an enzyme complex containing four subunits: a flavoprotein, an iron-sulfur protein, plus two membrane-anchoring proteins, SdhC and SdhD. The complex can form homotrimers.</text>
</comment>
<dbReference type="FunFam" id="1.20.1300.10:FF:000005">
    <property type="entry name" value="Succinate dehydrogenase cytochrome b556 subunit"/>
    <property type="match status" value="1"/>
</dbReference>
<gene>
    <name evidence="20" type="ORF">SAMN04488540_10576</name>
</gene>
<dbReference type="Pfam" id="PF01127">
    <property type="entry name" value="Sdh_cyt"/>
    <property type="match status" value="1"/>
</dbReference>
<reference evidence="21" key="1">
    <citation type="submission" date="2016-10" db="EMBL/GenBank/DDBJ databases">
        <authorList>
            <person name="Varghese N."/>
            <person name="Submissions S."/>
        </authorList>
    </citation>
    <scope>NUCLEOTIDE SEQUENCE [LARGE SCALE GENOMIC DNA]</scope>
    <source>
        <strain evidence="21">DSM 23317</strain>
    </source>
</reference>
<comment type="similarity">
    <text evidence="4">Belongs to the cytochrome b560 family.</text>
</comment>
<comment type="pathway">
    <text evidence="3">Carbohydrate metabolism; tricarboxylic acid cycle.</text>
</comment>
<dbReference type="SUPFAM" id="SSF81343">
    <property type="entry name" value="Fumarate reductase respiratory complex transmembrane subunits"/>
    <property type="match status" value="1"/>
</dbReference>
<evidence type="ECO:0000256" key="5">
    <source>
        <dbReference type="ARBA" id="ARBA00020076"/>
    </source>
</evidence>
<dbReference type="EMBL" id="FNEM01000005">
    <property type="protein sequence ID" value="SDJ12528.1"/>
    <property type="molecule type" value="Genomic_DNA"/>
</dbReference>
<evidence type="ECO:0000256" key="17">
    <source>
        <dbReference type="ARBA" id="ARBA00025912"/>
    </source>
</evidence>
<keyword evidence="6" id="KW-0813">Transport</keyword>
<comment type="subcellular location">
    <subcellularLocation>
        <location evidence="2">Cell inner membrane</location>
        <topology evidence="2">Multi-pass membrane protein</topology>
    </subcellularLocation>
</comment>
<evidence type="ECO:0000256" key="12">
    <source>
        <dbReference type="ARBA" id="ARBA00022723"/>
    </source>
</evidence>
<evidence type="ECO:0000256" key="2">
    <source>
        <dbReference type="ARBA" id="ARBA00004429"/>
    </source>
</evidence>
<keyword evidence="8" id="KW-0997">Cell inner membrane</keyword>
<dbReference type="InterPro" id="IPR034804">
    <property type="entry name" value="SQR/QFR_C/D"/>
</dbReference>
<sequence>MNKQRPVFLDLSQIQFPATAIASILHRVSGVITFVALAILLWLLSTSLSGAQGFAEVQSYFQMLPVKVILWGILTALAYHVIGGIRHLFQDLGHFEEMGSGNASAKASFAITLVVAVLAGAWLW</sequence>
<keyword evidence="15 18" id="KW-0408">Iron</keyword>
<evidence type="ECO:0000256" key="13">
    <source>
        <dbReference type="ARBA" id="ARBA00022982"/>
    </source>
</evidence>
<dbReference type="PANTHER" id="PTHR10978:SF5">
    <property type="entry name" value="SUCCINATE DEHYDROGENASE CYTOCHROME B560 SUBUNIT, MITOCHONDRIAL"/>
    <property type="match status" value="1"/>
</dbReference>
<evidence type="ECO:0000256" key="11">
    <source>
        <dbReference type="ARBA" id="ARBA00022692"/>
    </source>
</evidence>
<evidence type="ECO:0000313" key="21">
    <source>
        <dbReference type="Proteomes" id="UP000199527"/>
    </source>
</evidence>
<dbReference type="Proteomes" id="UP000199527">
    <property type="component" value="Unassembled WGS sequence"/>
</dbReference>
<keyword evidence="21" id="KW-1185">Reference proteome</keyword>
<evidence type="ECO:0000256" key="16">
    <source>
        <dbReference type="ARBA" id="ARBA00023136"/>
    </source>
</evidence>
<dbReference type="PIRSF" id="PIRSF000178">
    <property type="entry name" value="SDH_cyt_b560"/>
    <property type="match status" value="1"/>
</dbReference>